<organism evidence="2 3">
    <name type="scientific">Nannocystis bainbridge</name>
    <dbReference type="NCBI Taxonomy" id="2995303"/>
    <lineage>
        <taxon>Bacteria</taxon>
        <taxon>Pseudomonadati</taxon>
        <taxon>Myxococcota</taxon>
        <taxon>Polyangia</taxon>
        <taxon>Nannocystales</taxon>
        <taxon>Nannocystaceae</taxon>
        <taxon>Nannocystis</taxon>
    </lineage>
</organism>
<comment type="caution">
    <text evidence="2">The sequence shown here is derived from an EMBL/GenBank/DDBJ whole genome shotgun (WGS) entry which is preliminary data.</text>
</comment>
<sequence>MRAPELPFHVVLITSLVGATGCPLQGDLGQYTDSNPGPESGTGTDTTPDTATMSSSVTGDEPALTTTANGPTGTSEASTADSETTETTEATATTTTTEGTTTGPGETTAVETGETGETASTGGPDPVCTDGQAGPEDYARVLFDVWPEIEGNEQKFTGVCTVVEVTQPDLFEISLDCGDRTAIVEVAVAPAEFTLSLQPGQALELDWLARGGIFWTNQWLALRDETLDPPLLLAAHEADTALPAGLPDFLAPISISFNEDSCGVPVDCHDNDSYERLLLEFAEAGDVVLVPDRTRADVGDYRAIVNYARRHHDLHQMAGDCPNPTDPVPLYFQGVVLRRDG</sequence>
<gene>
    <name evidence="2" type="ORF">POL25_23625</name>
</gene>
<feature type="region of interest" description="Disordered" evidence="1">
    <location>
        <begin position="27"/>
        <end position="134"/>
    </location>
</feature>
<evidence type="ECO:0000313" key="2">
    <source>
        <dbReference type="EMBL" id="MDC0719910.1"/>
    </source>
</evidence>
<proteinExistence type="predicted"/>
<name>A0ABT5E2A5_9BACT</name>
<feature type="compositionally biased region" description="Low complexity" evidence="1">
    <location>
        <begin position="72"/>
        <end position="123"/>
    </location>
</feature>
<keyword evidence="3" id="KW-1185">Reference proteome</keyword>
<evidence type="ECO:0000256" key="1">
    <source>
        <dbReference type="SAM" id="MobiDB-lite"/>
    </source>
</evidence>
<accession>A0ABT5E2A5</accession>
<feature type="compositionally biased region" description="Low complexity" evidence="1">
    <location>
        <begin position="36"/>
        <end position="56"/>
    </location>
</feature>
<dbReference type="RefSeq" id="WP_272088408.1">
    <property type="nucleotide sequence ID" value="NZ_JAQNDL010000002.1"/>
</dbReference>
<reference evidence="2 3" key="1">
    <citation type="submission" date="2022-11" db="EMBL/GenBank/DDBJ databases">
        <title>Minimal conservation of predation-associated metabolite biosynthetic gene clusters underscores biosynthetic potential of Myxococcota including descriptions for ten novel species: Archangium lansinium sp. nov., Myxococcus landrumus sp. nov., Nannocystis bai.</title>
        <authorList>
            <person name="Ahearne A."/>
            <person name="Stevens C."/>
            <person name="Dowd S."/>
        </authorList>
    </citation>
    <scope>NUCLEOTIDE SEQUENCE [LARGE SCALE GENOMIC DNA]</scope>
    <source>
        <strain evidence="2 3">BB15-2</strain>
    </source>
</reference>
<dbReference type="PROSITE" id="PS51257">
    <property type="entry name" value="PROKAR_LIPOPROTEIN"/>
    <property type="match status" value="1"/>
</dbReference>
<evidence type="ECO:0000313" key="3">
    <source>
        <dbReference type="Proteomes" id="UP001221686"/>
    </source>
</evidence>
<dbReference type="Proteomes" id="UP001221686">
    <property type="component" value="Unassembled WGS sequence"/>
</dbReference>
<dbReference type="EMBL" id="JAQNDL010000002">
    <property type="protein sequence ID" value="MDC0719910.1"/>
    <property type="molecule type" value="Genomic_DNA"/>
</dbReference>
<protein>
    <submittedName>
        <fullName evidence="2">Uncharacterized protein</fullName>
    </submittedName>
</protein>